<dbReference type="Pfam" id="PF13489">
    <property type="entry name" value="Methyltransf_23"/>
    <property type="match status" value="1"/>
</dbReference>
<name>A0A4R1Q9X6_9FIRM</name>
<gene>
    <name evidence="1" type="ORF">EV210_102404</name>
</gene>
<dbReference type="CDD" id="cd02440">
    <property type="entry name" value="AdoMet_MTases"/>
    <property type="match status" value="1"/>
</dbReference>
<dbReference type="Gene3D" id="1.10.10.10">
    <property type="entry name" value="Winged helix-like DNA-binding domain superfamily/Winged helix DNA-binding domain"/>
    <property type="match status" value="1"/>
</dbReference>
<dbReference type="EMBL" id="SLUI01000002">
    <property type="protein sequence ID" value="TCL39486.1"/>
    <property type="molecule type" value="Genomic_DNA"/>
</dbReference>
<dbReference type="InterPro" id="IPR016461">
    <property type="entry name" value="COMT-like"/>
</dbReference>
<dbReference type="InterPro" id="IPR029063">
    <property type="entry name" value="SAM-dependent_MTases_sf"/>
</dbReference>
<dbReference type="GO" id="GO:0032259">
    <property type="term" value="P:methylation"/>
    <property type="evidence" value="ECO:0007669"/>
    <property type="project" value="UniProtKB-KW"/>
</dbReference>
<comment type="caution">
    <text evidence="1">The sequence shown here is derived from an EMBL/GenBank/DDBJ whole genome shotgun (WGS) entry which is preliminary data.</text>
</comment>
<keyword evidence="2" id="KW-1185">Reference proteome</keyword>
<reference evidence="1 2" key="1">
    <citation type="submission" date="2019-03" db="EMBL/GenBank/DDBJ databases">
        <title>Genomic Encyclopedia of Type Strains, Phase IV (KMG-IV): sequencing the most valuable type-strain genomes for metagenomic binning, comparative biology and taxonomic classification.</title>
        <authorList>
            <person name="Goeker M."/>
        </authorList>
    </citation>
    <scope>NUCLEOTIDE SEQUENCE [LARGE SCALE GENOMIC DNA]</scope>
    <source>
        <strain evidence="1 2">DSM 15969</strain>
    </source>
</reference>
<dbReference type="AlphaFoldDB" id="A0A4R1Q9X6"/>
<sequence>MQYPEQSPKILFKMVQQYKEAQLLLAGIQLDVFSYLGKFTSACDVALLTGYNGRNLALFLNSLAAIGLLEKQQQEFRNTKLTELFLSRNSAYYMGEYLVFWNKMTNLDTVESAVRYGPERANNTMSPAGAYDFQKLARLSATEIRTGRVQSFLQGVSQLFQPNEPIRFLDLGAGSGVMSMELANHFPAASGTLFEQPSVADVPEQLISEHQLQHRLAIIRGDFTTDPLGENYDLIIASGILDFARTDLNAMTAKLAAALAPDGYLYLVTHKVSDDYLSPKESIIGWLSSHLAGLDILLTKTEIEAALAAAGFTKMAKSTLDGAMESLTGEFYTVAK</sequence>
<evidence type="ECO:0000313" key="1">
    <source>
        <dbReference type="EMBL" id="TCL39486.1"/>
    </source>
</evidence>
<dbReference type="Proteomes" id="UP000295063">
    <property type="component" value="Unassembled WGS sequence"/>
</dbReference>
<dbReference type="Gene3D" id="3.40.50.150">
    <property type="entry name" value="Vaccinia Virus protein VP39"/>
    <property type="match status" value="1"/>
</dbReference>
<dbReference type="SUPFAM" id="SSF53335">
    <property type="entry name" value="S-adenosyl-L-methionine-dependent methyltransferases"/>
    <property type="match status" value="1"/>
</dbReference>
<dbReference type="InterPro" id="IPR036388">
    <property type="entry name" value="WH-like_DNA-bd_sf"/>
</dbReference>
<dbReference type="GO" id="GO:0008168">
    <property type="term" value="F:methyltransferase activity"/>
    <property type="evidence" value="ECO:0007669"/>
    <property type="project" value="UniProtKB-KW"/>
</dbReference>
<keyword evidence="1" id="KW-0808">Transferase</keyword>
<dbReference type="PROSITE" id="PS51683">
    <property type="entry name" value="SAM_OMT_II"/>
    <property type="match status" value="1"/>
</dbReference>
<dbReference type="GO" id="GO:0046983">
    <property type="term" value="F:protein dimerization activity"/>
    <property type="evidence" value="ECO:0007669"/>
    <property type="project" value="InterPro"/>
</dbReference>
<dbReference type="RefSeq" id="WP_132076077.1">
    <property type="nucleotide sequence ID" value="NZ_DAMAKO010000008.1"/>
</dbReference>
<protein>
    <submittedName>
        <fullName evidence="1">Methyltransferase family protein</fullName>
    </submittedName>
</protein>
<dbReference type="OrthoDB" id="1682723at2"/>
<accession>A0A4R1Q9X6</accession>
<proteinExistence type="predicted"/>
<organism evidence="1 2">
    <name type="scientific">Anaerospora hongkongensis</name>
    <dbReference type="NCBI Taxonomy" id="244830"/>
    <lineage>
        <taxon>Bacteria</taxon>
        <taxon>Bacillati</taxon>
        <taxon>Bacillota</taxon>
        <taxon>Negativicutes</taxon>
        <taxon>Selenomonadales</taxon>
        <taxon>Sporomusaceae</taxon>
        <taxon>Anaerospora</taxon>
    </lineage>
</organism>
<evidence type="ECO:0000313" key="2">
    <source>
        <dbReference type="Proteomes" id="UP000295063"/>
    </source>
</evidence>
<keyword evidence="1" id="KW-0489">Methyltransferase</keyword>